<evidence type="ECO:0000313" key="2">
    <source>
        <dbReference type="Proteomes" id="UP001162992"/>
    </source>
</evidence>
<comment type="caution">
    <text evidence="1">The sequence shown here is derived from an EMBL/GenBank/DDBJ whole genome shotgun (WGS) entry which is preliminary data.</text>
</comment>
<name>A0ACC2ECT9_DIPCM</name>
<organism evidence="1 2">
    <name type="scientific">Diphasiastrum complanatum</name>
    <name type="common">Issler's clubmoss</name>
    <name type="synonym">Lycopodium complanatum</name>
    <dbReference type="NCBI Taxonomy" id="34168"/>
    <lineage>
        <taxon>Eukaryota</taxon>
        <taxon>Viridiplantae</taxon>
        <taxon>Streptophyta</taxon>
        <taxon>Embryophyta</taxon>
        <taxon>Tracheophyta</taxon>
        <taxon>Lycopodiopsida</taxon>
        <taxon>Lycopodiales</taxon>
        <taxon>Lycopodiaceae</taxon>
        <taxon>Lycopodioideae</taxon>
        <taxon>Diphasiastrum</taxon>
    </lineage>
</organism>
<evidence type="ECO:0000313" key="1">
    <source>
        <dbReference type="EMBL" id="KAJ7564329.1"/>
    </source>
</evidence>
<proteinExistence type="predicted"/>
<dbReference type="EMBL" id="CM055093">
    <property type="protein sequence ID" value="KAJ7564329.1"/>
    <property type="molecule type" value="Genomic_DNA"/>
</dbReference>
<accession>A0ACC2ECT9</accession>
<keyword evidence="2" id="KW-1185">Reference proteome</keyword>
<dbReference type="Proteomes" id="UP001162992">
    <property type="component" value="Chromosome 2"/>
</dbReference>
<sequence length="441" mass="49179">MGDGRVRFDVGGTTFITSTTTIANAGQGSMLSALIDGRWHQPSDAGIFLDRDPSYFAVLLELLRTGELHVPPGMSRRALHREALFYGLLDHVKEAQRGPLNGNLVECRASISGRAIGDGIAIRASSDGGCCVAHETMVHVYDWALEEKQPLTLDYVSVNDMGFLNPERVVICTYERGEQIGGMACFNVNTGEIEHRYQVTHEGQGKNFPALAFASNHRHVFASCRKRISDYGIGVWDQTTGEHLDFFHDSEGTHLGDARKLQWLPQSNVLFVASLYPQSDNSFISLLDFRMKQKAWTWTDSKMRSSDDKLVMDTVAMDERSTVCVVNQYDNLGFIDTRLSQQAVKWNHMYTHAKLSESEEHCYSRLAACGSQVYASRRDNVLVYCCSDKEATRCIQTANLSKEGRGTISDIAIGGDRLFVLQAEENLFDVWETPILHGVGC</sequence>
<protein>
    <submittedName>
        <fullName evidence="1">Uncharacterized protein</fullName>
    </submittedName>
</protein>
<reference evidence="2" key="1">
    <citation type="journal article" date="2024" name="Proc. Natl. Acad. Sci. U.S.A.">
        <title>Extraordinary preservation of gene collinearity over three hundred million years revealed in homosporous lycophytes.</title>
        <authorList>
            <person name="Li C."/>
            <person name="Wickell D."/>
            <person name="Kuo L.Y."/>
            <person name="Chen X."/>
            <person name="Nie B."/>
            <person name="Liao X."/>
            <person name="Peng D."/>
            <person name="Ji J."/>
            <person name="Jenkins J."/>
            <person name="Williams M."/>
            <person name="Shu S."/>
            <person name="Plott C."/>
            <person name="Barry K."/>
            <person name="Rajasekar S."/>
            <person name="Grimwood J."/>
            <person name="Han X."/>
            <person name="Sun S."/>
            <person name="Hou Z."/>
            <person name="He W."/>
            <person name="Dai G."/>
            <person name="Sun C."/>
            <person name="Schmutz J."/>
            <person name="Leebens-Mack J.H."/>
            <person name="Li F.W."/>
            <person name="Wang L."/>
        </authorList>
    </citation>
    <scope>NUCLEOTIDE SEQUENCE [LARGE SCALE GENOMIC DNA]</scope>
    <source>
        <strain evidence="2">cv. PW_Plant_1</strain>
    </source>
</reference>
<gene>
    <name evidence="1" type="ORF">O6H91_02G013100</name>
</gene>